<evidence type="ECO:0000256" key="6">
    <source>
        <dbReference type="ARBA" id="ARBA00022989"/>
    </source>
</evidence>
<proteinExistence type="inferred from homology"/>
<comment type="function">
    <text evidence="9">Catalyzes the transfer of an acyl chain from an acyl-[acyl-carrier-protein] (ACP) to a Kdo(2)-lipid IV(A) to form a Kdo(2)-(acyl)-lipid IV(A).</text>
</comment>
<dbReference type="PANTHER" id="PTHR30606">
    <property type="entry name" value="LIPID A BIOSYNTHESIS LAUROYL ACYLTRANSFERASE"/>
    <property type="match status" value="1"/>
</dbReference>
<feature type="short sequence motif" description="HXXXXD motif" evidence="9">
    <location>
        <begin position="133"/>
        <end position="138"/>
    </location>
</feature>
<evidence type="ECO:0000256" key="4">
    <source>
        <dbReference type="ARBA" id="ARBA00022692"/>
    </source>
</evidence>
<dbReference type="STRING" id="1548547.BA177_03075"/>
<dbReference type="Proteomes" id="UP000092695">
    <property type="component" value="Chromosome"/>
</dbReference>
<keyword evidence="3 9" id="KW-0808">Transferase</keyword>
<comment type="catalytic activity">
    <reaction evidence="9">
        <text>an alpha-Kdo-(2-&gt;4)-alpha-Kdo-(2-&gt;6)-lipid IVA + a fatty acyl-[ACP] = an alpha-Kdo-(2-&gt;4)-alpha-Kdo-(2-&gt;6)-(acyl)-lipid IVA + holo-[ACP]</text>
        <dbReference type="Rhea" id="RHEA:69396"/>
        <dbReference type="Rhea" id="RHEA-COMP:9685"/>
        <dbReference type="Rhea" id="RHEA-COMP:14125"/>
        <dbReference type="ChEBI" id="CHEBI:64479"/>
        <dbReference type="ChEBI" id="CHEBI:138651"/>
        <dbReference type="ChEBI" id="CHEBI:176429"/>
        <dbReference type="ChEBI" id="CHEBI:176430"/>
        <dbReference type="EC" id="2.3.1.241"/>
    </reaction>
</comment>
<dbReference type="UniPathway" id="UPA00030"/>
<dbReference type="PIRSF" id="PIRSF026649">
    <property type="entry name" value="MsbB"/>
    <property type="match status" value="1"/>
</dbReference>
<evidence type="ECO:0000256" key="1">
    <source>
        <dbReference type="ARBA" id="ARBA00022475"/>
    </source>
</evidence>
<dbReference type="EC" id="2.3.1.241" evidence="9"/>
<dbReference type="KEGG" id="woc:BA177_03075"/>
<keyword evidence="6 9" id="KW-1133">Transmembrane helix</keyword>
<dbReference type="GO" id="GO:0009245">
    <property type="term" value="P:lipid A biosynthetic process"/>
    <property type="evidence" value="ECO:0007669"/>
    <property type="project" value="InterPro"/>
</dbReference>
<dbReference type="AlphaFoldDB" id="A0A193LD13"/>
<comment type="pathway">
    <text evidence="9">Bacterial outer membrane biogenesis; lipopolysaccharide biosynthesis.</text>
</comment>
<keyword evidence="7 9" id="KW-0472">Membrane</keyword>
<dbReference type="Pfam" id="PF03279">
    <property type="entry name" value="Lip_A_acyltrans"/>
    <property type="match status" value="1"/>
</dbReference>
<evidence type="ECO:0000313" key="11">
    <source>
        <dbReference type="Proteomes" id="UP000092695"/>
    </source>
</evidence>
<protein>
    <recommendedName>
        <fullName evidence="9">Lipid A biosynthesis acyltransferase</fullName>
        <ecNumber evidence="9">2.3.1.241</ecNumber>
    </recommendedName>
    <alternativeName>
        <fullName evidence="9">Kdo(2)-lipid IV(A) acyltransferase</fullName>
    </alternativeName>
</protein>
<accession>A0A193LD13</accession>
<evidence type="ECO:0000256" key="8">
    <source>
        <dbReference type="ARBA" id="ARBA00023315"/>
    </source>
</evidence>
<comment type="pathway">
    <text evidence="9">Glycolipid biosynthesis; KDO(2)-lipid A biosynthesis; KDO(2)-lipid A from CMP-3-deoxy-D-manno-octulosonate and lipid IV(A): step 3/4.</text>
</comment>
<evidence type="ECO:0000256" key="5">
    <source>
        <dbReference type="ARBA" id="ARBA00022985"/>
    </source>
</evidence>
<keyword evidence="1 9" id="KW-1003">Cell membrane</keyword>
<keyword evidence="8 9" id="KW-0012">Acyltransferase</keyword>
<dbReference type="InterPro" id="IPR004960">
    <property type="entry name" value="LipA_acyltrans"/>
</dbReference>
<keyword evidence="2 9" id="KW-0997">Cell inner membrane</keyword>
<dbReference type="EMBL" id="CP016268">
    <property type="protein sequence ID" value="ANO50331.1"/>
    <property type="molecule type" value="Genomic_DNA"/>
</dbReference>
<dbReference type="HAMAP" id="MF_01942">
    <property type="entry name" value="Lipid_A_LpxL_LpxP"/>
    <property type="match status" value="1"/>
</dbReference>
<comment type="subcellular location">
    <subcellularLocation>
        <location evidence="9">Cell inner membrane</location>
        <topology evidence="9">Single-pass membrane protein</topology>
    </subcellularLocation>
</comment>
<dbReference type="GO" id="GO:0036104">
    <property type="term" value="P:Kdo2-lipid A biosynthetic process"/>
    <property type="evidence" value="ECO:0007669"/>
    <property type="project" value="UniProtKB-UniRule"/>
</dbReference>
<evidence type="ECO:0000313" key="10">
    <source>
        <dbReference type="EMBL" id="ANO50331.1"/>
    </source>
</evidence>
<evidence type="ECO:0000256" key="7">
    <source>
        <dbReference type="ARBA" id="ARBA00023136"/>
    </source>
</evidence>
<dbReference type="GO" id="GO:0009103">
    <property type="term" value="P:lipopolysaccharide biosynthetic process"/>
    <property type="evidence" value="ECO:0007669"/>
    <property type="project" value="UniProtKB-UniRule"/>
</dbReference>
<keyword evidence="5 9" id="KW-0448">Lipopolysaccharide biosynthesis</keyword>
<dbReference type="UniPathway" id="UPA00360">
    <property type="reaction ID" value="UER00485"/>
</dbReference>
<dbReference type="OrthoDB" id="9803456at2"/>
<reference evidence="10 11" key="1">
    <citation type="submission" date="2016-06" db="EMBL/GenBank/DDBJ databases">
        <title>Complete genome sequence of a deep-branching marine Gamma Proteobacterium Woeseia oceani type strain XK5.</title>
        <authorList>
            <person name="Mu D."/>
            <person name="Du Z."/>
        </authorList>
    </citation>
    <scope>NUCLEOTIDE SEQUENCE [LARGE SCALE GENOMIC DNA]</scope>
    <source>
        <strain evidence="10 11">XK5</strain>
    </source>
</reference>
<dbReference type="PANTHER" id="PTHR30606:SF9">
    <property type="entry name" value="LIPID A BIOSYNTHESIS LAUROYLTRANSFERASE"/>
    <property type="match status" value="1"/>
</dbReference>
<evidence type="ECO:0000256" key="9">
    <source>
        <dbReference type="HAMAP-Rule" id="MF_01942"/>
    </source>
</evidence>
<evidence type="ECO:0000256" key="3">
    <source>
        <dbReference type="ARBA" id="ARBA00022679"/>
    </source>
</evidence>
<dbReference type="RefSeq" id="WP_068612698.1">
    <property type="nucleotide sequence ID" value="NZ_CP016268.1"/>
</dbReference>
<organism evidence="10 11">
    <name type="scientific">Woeseia oceani</name>
    <dbReference type="NCBI Taxonomy" id="1548547"/>
    <lineage>
        <taxon>Bacteria</taxon>
        <taxon>Pseudomonadati</taxon>
        <taxon>Pseudomonadota</taxon>
        <taxon>Gammaproteobacteria</taxon>
        <taxon>Woeseiales</taxon>
        <taxon>Woeseiaceae</taxon>
        <taxon>Woeseia</taxon>
    </lineage>
</organism>
<dbReference type="GO" id="GO:0008913">
    <property type="term" value="F:Kdo2-lipid IVA acyltransferase activity"/>
    <property type="evidence" value="ECO:0007669"/>
    <property type="project" value="UniProtKB-EC"/>
</dbReference>
<evidence type="ECO:0000256" key="2">
    <source>
        <dbReference type="ARBA" id="ARBA00022519"/>
    </source>
</evidence>
<keyword evidence="4 9" id="KW-0812">Transmembrane</keyword>
<comment type="similarity">
    <text evidence="9">Belongs to the LpxL/LpxM/LpxP family.</text>
</comment>
<name>A0A193LD13_9GAMM</name>
<gene>
    <name evidence="9" type="primary">lpxL</name>
    <name evidence="10" type="ORF">BA177_03075</name>
</gene>
<dbReference type="GO" id="GO:0005886">
    <property type="term" value="C:plasma membrane"/>
    <property type="evidence" value="ECO:0007669"/>
    <property type="project" value="UniProtKB-SubCell"/>
</dbReference>
<sequence>MSQTGRKPLYQFWTPNYWPAWLGLLLLRIVCLLPHRARLAAGRWLGRFLHRIAGRRRAIIRRNLSLAFPELDEAARNQLALEHMEAQGISLIELGMGRWTSDRELVALTDISGTEHLQQAADDGIGIILLSAHFTTLEVSGRVLSLNCQPFDAVYRKHRSEFLTEILRTGRERSARSTIEKNDIKSMVRSLREGRPVWYAPDQSYNLKQSAMLPFFGVPSMTNTATSTLARLGKARVLPYFPRRLANGRYELCILPPLENFPSDDAAADTLRYVQILEERIRLCPEQYYWIHRKYKNLPADLPDYYADLDAWK</sequence>
<keyword evidence="11" id="KW-1185">Reference proteome</keyword>
<dbReference type="InterPro" id="IPR011920">
    <property type="entry name" value="Lipid_A_LpxL_LpxP"/>
</dbReference>
<dbReference type="CDD" id="cd07984">
    <property type="entry name" value="LPLAT_LABLAT-like"/>
    <property type="match status" value="1"/>
</dbReference>